<reference evidence="1" key="1">
    <citation type="journal article" date="2021" name="Sci. Rep.">
        <title>Diploid genomic architecture of Nitzschia inconspicua, an elite biomass production diatom.</title>
        <authorList>
            <person name="Oliver A."/>
            <person name="Podell S."/>
            <person name="Pinowska A."/>
            <person name="Traller J.C."/>
            <person name="Smith S.R."/>
            <person name="McClure R."/>
            <person name="Beliaev A."/>
            <person name="Bohutskyi P."/>
            <person name="Hill E.A."/>
            <person name="Rabines A."/>
            <person name="Zheng H."/>
            <person name="Allen L.Z."/>
            <person name="Kuo A."/>
            <person name="Grigoriev I.V."/>
            <person name="Allen A.E."/>
            <person name="Hazlebeck D."/>
            <person name="Allen E.E."/>
        </authorList>
    </citation>
    <scope>NUCLEOTIDE SEQUENCE</scope>
    <source>
        <strain evidence="1">Hildebrandi</strain>
    </source>
</reference>
<accession>A0A9K3KVW1</accession>
<name>A0A9K3KVW1_9STRA</name>
<dbReference type="EMBL" id="JAGRRH010000018">
    <property type="protein sequence ID" value="KAG7350236.1"/>
    <property type="molecule type" value="Genomic_DNA"/>
</dbReference>
<reference evidence="1" key="2">
    <citation type="submission" date="2021-04" db="EMBL/GenBank/DDBJ databases">
        <authorList>
            <person name="Podell S."/>
        </authorList>
    </citation>
    <scope>NUCLEOTIDE SEQUENCE</scope>
    <source>
        <strain evidence="1">Hildebrandi</strain>
    </source>
</reference>
<gene>
    <name evidence="1" type="ORF">IV203_009596</name>
</gene>
<keyword evidence="2" id="KW-1185">Reference proteome</keyword>
<organism evidence="1 2">
    <name type="scientific">Nitzschia inconspicua</name>
    <dbReference type="NCBI Taxonomy" id="303405"/>
    <lineage>
        <taxon>Eukaryota</taxon>
        <taxon>Sar</taxon>
        <taxon>Stramenopiles</taxon>
        <taxon>Ochrophyta</taxon>
        <taxon>Bacillariophyta</taxon>
        <taxon>Bacillariophyceae</taxon>
        <taxon>Bacillariophycidae</taxon>
        <taxon>Bacillariales</taxon>
        <taxon>Bacillariaceae</taxon>
        <taxon>Nitzschia</taxon>
    </lineage>
</organism>
<comment type="caution">
    <text evidence="1">The sequence shown here is derived from an EMBL/GenBank/DDBJ whole genome shotgun (WGS) entry which is preliminary data.</text>
</comment>
<dbReference type="AlphaFoldDB" id="A0A9K3KVW1"/>
<dbReference type="Proteomes" id="UP000693970">
    <property type="component" value="Unassembled WGS sequence"/>
</dbReference>
<proteinExistence type="predicted"/>
<sequence>MKKVDHEKLPYGALDHIDQIENALFQMGGILRGGSVYYVHGRTVGSASCHGSENPGSSPCNCNDSTDGHWKDQLEPQAVWKGGQTQKFEPVLHFFSWFLSPVPFPLYCDSRRGSALNHTQRISDKSCAKAIKKVCKSQGITTRHFMHIGRVLGNKELKIMEDDDNLRRTLGNWDPKQNEKA</sequence>
<evidence type="ECO:0000313" key="2">
    <source>
        <dbReference type="Proteomes" id="UP000693970"/>
    </source>
</evidence>
<protein>
    <submittedName>
        <fullName evidence="1">Uncharacterized protein</fullName>
    </submittedName>
</protein>
<evidence type="ECO:0000313" key="1">
    <source>
        <dbReference type="EMBL" id="KAG7350236.1"/>
    </source>
</evidence>